<dbReference type="SUPFAM" id="SSF53756">
    <property type="entry name" value="UDP-Glycosyltransferase/glycogen phosphorylase"/>
    <property type="match status" value="1"/>
</dbReference>
<dbReference type="GO" id="GO:0016757">
    <property type="term" value="F:glycosyltransferase activity"/>
    <property type="evidence" value="ECO:0007669"/>
    <property type="project" value="InterPro"/>
</dbReference>
<reference evidence="3" key="1">
    <citation type="submission" date="2020-10" db="EMBL/GenBank/DDBJ databases">
        <title>Bacterium isolated from coastal waters sediment.</title>
        <authorList>
            <person name="Chen R.-J."/>
            <person name="Lu D.-C."/>
            <person name="Zhu K.-L."/>
            <person name="Du Z.-J."/>
        </authorList>
    </citation>
    <scope>NUCLEOTIDE SEQUENCE</scope>
    <source>
        <strain evidence="3">N1Y112</strain>
    </source>
</reference>
<dbReference type="EMBL" id="JADEYS010000022">
    <property type="protein sequence ID" value="MBE9399150.1"/>
    <property type="molecule type" value="Genomic_DNA"/>
</dbReference>
<dbReference type="Pfam" id="PF00534">
    <property type="entry name" value="Glycos_transf_1"/>
    <property type="match status" value="1"/>
</dbReference>
<gene>
    <name evidence="3" type="ORF">IOQ59_17960</name>
</gene>
<proteinExistence type="predicted"/>
<protein>
    <submittedName>
        <fullName evidence="3">Glycosyltransferase family 4 protein</fullName>
    </submittedName>
</protein>
<dbReference type="InterPro" id="IPR028098">
    <property type="entry name" value="Glyco_trans_4-like_N"/>
</dbReference>
<dbReference type="PANTHER" id="PTHR45947:SF3">
    <property type="entry name" value="SULFOQUINOVOSYL TRANSFERASE SQD2"/>
    <property type="match status" value="1"/>
</dbReference>
<dbReference type="RefSeq" id="WP_193954842.1">
    <property type="nucleotide sequence ID" value="NZ_JADEYS010000022.1"/>
</dbReference>
<evidence type="ECO:0000313" key="4">
    <source>
        <dbReference type="Proteomes" id="UP000640333"/>
    </source>
</evidence>
<feature type="domain" description="Glycosyl transferase family 1" evidence="1">
    <location>
        <begin position="201"/>
        <end position="368"/>
    </location>
</feature>
<dbReference type="Gene3D" id="3.40.50.2000">
    <property type="entry name" value="Glycogen Phosphorylase B"/>
    <property type="match status" value="2"/>
</dbReference>
<dbReference type="AlphaFoldDB" id="A0A8J7FWY1"/>
<evidence type="ECO:0000259" key="2">
    <source>
        <dbReference type="Pfam" id="PF13439"/>
    </source>
</evidence>
<keyword evidence="4" id="KW-1185">Reference proteome</keyword>
<feature type="domain" description="Glycosyltransferase subfamily 4-like N-terminal" evidence="2">
    <location>
        <begin position="34"/>
        <end position="189"/>
    </location>
</feature>
<dbReference type="Proteomes" id="UP000640333">
    <property type="component" value="Unassembled WGS sequence"/>
</dbReference>
<dbReference type="InterPro" id="IPR001296">
    <property type="entry name" value="Glyco_trans_1"/>
</dbReference>
<comment type="caution">
    <text evidence="3">The sequence shown here is derived from an EMBL/GenBank/DDBJ whole genome shotgun (WGS) entry which is preliminary data.</text>
</comment>
<accession>A0A8J7FWY1</accession>
<organism evidence="3 4">
    <name type="scientific">Pontibacterium sinense</name>
    <dbReference type="NCBI Taxonomy" id="2781979"/>
    <lineage>
        <taxon>Bacteria</taxon>
        <taxon>Pseudomonadati</taxon>
        <taxon>Pseudomonadota</taxon>
        <taxon>Gammaproteobacteria</taxon>
        <taxon>Oceanospirillales</taxon>
        <taxon>Oceanospirillaceae</taxon>
        <taxon>Pontibacterium</taxon>
    </lineage>
</organism>
<evidence type="ECO:0000313" key="3">
    <source>
        <dbReference type="EMBL" id="MBE9399150.1"/>
    </source>
</evidence>
<name>A0A8J7FWY1_9GAMM</name>
<dbReference type="InterPro" id="IPR050194">
    <property type="entry name" value="Glycosyltransferase_grp1"/>
</dbReference>
<sequence>MKRVVYAHYQKFERDGSYVHVTKFSEEFGGICDEQGIEFTVMAPPLETGVPGQKKSFVDRLKSRLAQFYISDIKAFLVQSKRMLEERRQLKELKPDLVLTRFDYNTFSIIWACRSLNIPVVLEINSPDHEEREVNYLRVPGAEHFFSSTRALSLCDGGFAVSNVLTEEYKVESTRGLPVHSIPNGVTVEQFDPHMSGAPVREELGIDEDEVVIGFVGSFAPWHRMDMLFDSFSYLIGQGYKVRLLLVGQVKPESEESVARANQSDIKDHVTFAGFVPSNEIDKYLAAMDITVLQNSAYYCSPLKMFEYMAMETAVLSLGTEPVKEMLVDGEEGLLFPPGDGEAMTQALTKLVEDKELRERLGKAARERMVKEFTWRHNAEKVYDLLNEVYSTSDKVPNY</sequence>
<evidence type="ECO:0000259" key="1">
    <source>
        <dbReference type="Pfam" id="PF00534"/>
    </source>
</evidence>
<dbReference type="Pfam" id="PF13439">
    <property type="entry name" value="Glyco_transf_4"/>
    <property type="match status" value="1"/>
</dbReference>
<dbReference type="CDD" id="cd03801">
    <property type="entry name" value="GT4_PimA-like"/>
    <property type="match status" value="1"/>
</dbReference>
<dbReference type="PANTHER" id="PTHR45947">
    <property type="entry name" value="SULFOQUINOVOSYL TRANSFERASE SQD2"/>
    <property type="match status" value="1"/>
</dbReference>